<name>A0A1J1HTW6_9DIPT</name>
<dbReference type="AlphaFoldDB" id="A0A1J1HTW6"/>
<gene>
    <name evidence="1" type="ORF">CLUMA_CG003657</name>
</gene>
<evidence type="ECO:0000313" key="1">
    <source>
        <dbReference type="EMBL" id="CRK89926.1"/>
    </source>
</evidence>
<protein>
    <submittedName>
        <fullName evidence="1">CLUMA_CG003657, isoform A</fullName>
    </submittedName>
</protein>
<evidence type="ECO:0000313" key="2">
    <source>
        <dbReference type="Proteomes" id="UP000183832"/>
    </source>
</evidence>
<organism evidence="1 2">
    <name type="scientific">Clunio marinus</name>
    <dbReference type="NCBI Taxonomy" id="568069"/>
    <lineage>
        <taxon>Eukaryota</taxon>
        <taxon>Metazoa</taxon>
        <taxon>Ecdysozoa</taxon>
        <taxon>Arthropoda</taxon>
        <taxon>Hexapoda</taxon>
        <taxon>Insecta</taxon>
        <taxon>Pterygota</taxon>
        <taxon>Neoptera</taxon>
        <taxon>Endopterygota</taxon>
        <taxon>Diptera</taxon>
        <taxon>Nematocera</taxon>
        <taxon>Chironomoidea</taxon>
        <taxon>Chironomidae</taxon>
        <taxon>Clunio</taxon>
    </lineage>
</organism>
<keyword evidence="2" id="KW-1185">Reference proteome</keyword>
<sequence>MEQILSKKHVVDIALDLCPTLISLLNIILYEAEWPIKGVARQCGGKRSAQVKIKEITGQKDENLKNFLPQFFRCD</sequence>
<dbReference type="EMBL" id="CVRI01000015">
    <property type="protein sequence ID" value="CRK89926.1"/>
    <property type="molecule type" value="Genomic_DNA"/>
</dbReference>
<dbReference type="Proteomes" id="UP000183832">
    <property type="component" value="Unassembled WGS sequence"/>
</dbReference>
<reference evidence="1 2" key="1">
    <citation type="submission" date="2015-04" db="EMBL/GenBank/DDBJ databases">
        <authorList>
            <person name="Syromyatnikov M.Y."/>
            <person name="Popov V.N."/>
        </authorList>
    </citation>
    <scope>NUCLEOTIDE SEQUENCE [LARGE SCALE GENOMIC DNA]</scope>
</reference>
<accession>A0A1J1HTW6</accession>
<proteinExistence type="predicted"/>